<dbReference type="AlphaFoldDB" id="A0A0H5E4Q9"/>
<proteinExistence type="predicted"/>
<sequence length="258" mass="29993">MPTKHAEKSKIPFQVVAHRGFKAHYAENTLISFEKAIEAGATMLELDVRMTKDEVVVILHDPTLLRLGGHRLHVSEMSWDVLKTINLMDKKARHLRSGSVLTLEKLFERFGNSVYYDVEIKTSKHHLLYHKHQLCSRVIDLVARFDLDHFVMATSFELDILQYLHDNNNLRLGYNFKGEMPDQWLFDKLKKIDARLCPHHALVTEESLPKFKEMKFKVIPWVVNAERRMHELLYWGVDGIISDNPEKLARLLGRIGSA</sequence>
<dbReference type="Gene3D" id="3.20.20.190">
    <property type="entry name" value="Phosphatidylinositol (PI) phosphodiesterase"/>
    <property type="match status" value="1"/>
</dbReference>
<gene>
    <name evidence="2" type="ORF">ELAC_0876</name>
</gene>
<dbReference type="Proteomes" id="UP000220251">
    <property type="component" value="Unassembled WGS sequence"/>
</dbReference>
<dbReference type="PROSITE" id="PS51704">
    <property type="entry name" value="GP_PDE"/>
    <property type="match status" value="1"/>
</dbReference>
<dbReference type="SUPFAM" id="SSF51695">
    <property type="entry name" value="PLC-like phosphodiesterases"/>
    <property type="match status" value="1"/>
</dbReference>
<dbReference type="OrthoDB" id="384721at2"/>
<keyword evidence="3" id="KW-1185">Reference proteome</keyword>
<dbReference type="InterPro" id="IPR030395">
    <property type="entry name" value="GP_PDE_dom"/>
</dbReference>
<evidence type="ECO:0000259" key="1">
    <source>
        <dbReference type="PROSITE" id="PS51704"/>
    </source>
</evidence>
<dbReference type="EMBL" id="CWGJ01000011">
    <property type="protein sequence ID" value="CRX38225.1"/>
    <property type="molecule type" value="Genomic_DNA"/>
</dbReference>
<evidence type="ECO:0000313" key="2">
    <source>
        <dbReference type="EMBL" id="CRX38225.1"/>
    </source>
</evidence>
<accession>A0A0H5E4Q9</accession>
<organism evidence="2 3">
    <name type="scientific">Estrella lausannensis</name>
    <dbReference type="NCBI Taxonomy" id="483423"/>
    <lineage>
        <taxon>Bacteria</taxon>
        <taxon>Pseudomonadati</taxon>
        <taxon>Chlamydiota</taxon>
        <taxon>Chlamydiia</taxon>
        <taxon>Parachlamydiales</taxon>
        <taxon>Candidatus Criblamydiaceae</taxon>
        <taxon>Estrella</taxon>
    </lineage>
</organism>
<dbReference type="PANTHER" id="PTHR46211:SF14">
    <property type="entry name" value="GLYCEROPHOSPHODIESTER PHOSPHODIESTERASE"/>
    <property type="match status" value="1"/>
</dbReference>
<dbReference type="CDD" id="cd08556">
    <property type="entry name" value="GDPD"/>
    <property type="match status" value="1"/>
</dbReference>
<name>A0A0H5E4Q9_9BACT</name>
<dbReference type="GO" id="GO:0008081">
    <property type="term" value="F:phosphoric diester hydrolase activity"/>
    <property type="evidence" value="ECO:0007669"/>
    <property type="project" value="InterPro"/>
</dbReference>
<dbReference type="InterPro" id="IPR017946">
    <property type="entry name" value="PLC-like_Pdiesterase_TIM-brl"/>
</dbReference>
<dbReference type="GO" id="GO:0006629">
    <property type="term" value="P:lipid metabolic process"/>
    <property type="evidence" value="ECO:0007669"/>
    <property type="project" value="InterPro"/>
</dbReference>
<reference evidence="3" key="1">
    <citation type="submission" date="2015-06" db="EMBL/GenBank/DDBJ databases">
        <authorList>
            <person name="Bertelli C."/>
        </authorList>
    </citation>
    <scope>NUCLEOTIDE SEQUENCE [LARGE SCALE GENOMIC DNA]</scope>
    <source>
        <strain evidence="3">CRIB-30</strain>
    </source>
</reference>
<dbReference type="PANTHER" id="PTHR46211">
    <property type="entry name" value="GLYCEROPHOSPHORYL DIESTER PHOSPHODIESTERASE"/>
    <property type="match status" value="1"/>
</dbReference>
<dbReference type="Pfam" id="PF03009">
    <property type="entry name" value="GDPD"/>
    <property type="match status" value="1"/>
</dbReference>
<feature type="domain" description="GP-PDE" evidence="1">
    <location>
        <begin position="13"/>
        <end position="252"/>
    </location>
</feature>
<evidence type="ECO:0000313" key="3">
    <source>
        <dbReference type="Proteomes" id="UP000220251"/>
    </source>
</evidence>
<dbReference type="RefSeq" id="WP_098038074.1">
    <property type="nucleotide sequence ID" value="NZ_CWGJ01000011.1"/>
</dbReference>
<protein>
    <submittedName>
        <fullName evidence="2">Putative glycerophosphoryl diester phosphodiesterase</fullName>
    </submittedName>
</protein>